<accession>A0A2W7SC58</accession>
<gene>
    <name evidence="4" type="ORF">LX80_00836</name>
</gene>
<protein>
    <submittedName>
        <fullName evidence="4">Peptidoglycan/xylan/chitin deacetylase (PgdA/CDA1 family)</fullName>
    </submittedName>
</protein>
<dbReference type="InterPro" id="IPR002509">
    <property type="entry name" value="NODB_dom"/>
</dbReference>
<sequence length="211" mass="24350">MYFVKTPWWLRALYPTLTWRIPVKEKTLFLTFDDGPEKTATPFVLDVLKEYEAKATFFCLGKNVAQLGNIYERILNEGHAVGNHSFQHVNGWKTPNQEYIEDIFHAKKYIDSTLFRPPYGRITRFQAKVLQTPASNNMQQPFKIIMWDVLSGDFDTSISSVECLAHVVGFAQPGSIVVFHDSVKAFNHLQYVLPKVLEHFKRQGYAFKAIT</sequence>
<dbReference type="Pfam" id="PF01522">
    <property type="entry name" value="Polysacc_deac_1"/>
    <property type="match status" value="1"/>
</dbReference>
<dbReference type="GO" id="GO:0016810">
    <property type="term" value="F:hydrolase activity, acting on carbon-nitrogen (but not peptide) bonds"/>
    <property type="evidence" value="ECO:0007669"/>
    <property type="project" value="InterPro"/>
</dbReference>
<keyword evidence="1" id="KW-0479">Metal-binding</keyword>
<dbReference type="OrthoDB" id="9812065at2"/>
<dbReference type="InterPro" id="IPR011330">
    <property type="entry name" value="Glyco_hydro/deAcase_b/a-brl"/>
</dbReference>
<dbReference type="RefSeq" id="WP_111293795.1">
    <property type="nucleotide sequence ID" value="NZ_QKZV01000002.1"/>
</dbReference>
<dbReference type="Proteomes" id="UP000249720">
    <property type="component" value="Unassembled WGS sequence"/>
</dbReference>
<keyword evidence="2" id="KW-0378">Hydrolase</keyword>
<evidence type="ECO:0000313" key="5">
    <source>
        <dbReference type="Proteomes" id="UP000249720"/>
    </source>
</evidence>
<name>A0A2W7SC58_9BACT</name>
<dbReference type="InterPro" id="IPR050248">
    <property type="entry name" value="Polysacc_deacetylase_ArnD"/>
</dbReference>
<feature type="domain" description="NodB homology" evidence="3">
    <location>
        <begin position="26"/>
        <end position="208"/>
    </location>
</feature>
<dbReference type="AlphaFoldDB" id="A0A2W7SC58"/>
<dbReference type="EMBL" id="QKZV01000002">
    <property type="protein sequence ID" value="PZX64639.1"/>
    <property type="molecule type" value="Genomic_DNA"/>
</dbReference>
<dbReference type="SUPFAM" id="SSF88713">
    <property type="entry name" value="Glycoside hydrolase/deacetylase"/>
    <property type="match status" value="1"/>
</dbReference>
<reference evidence="4 5" key="1">
    <citation type="submission" date="2018-06" db="EMBL/GenBank/DDBJ databases">
        <title>Genomic Encyclopedia of Archaeal and Bacterial Type Strains, Phase II (KMG-II): from individual species to whole genera.</title>
        <authorList>
            <person name="Goeker M."/>
        </authorList>
    </citation>
    <scope>NUCLEOTIDE SEQUENCE [LARGE SCALE GENOMIC DNA]</scope>
    <source>
        <strain evidence="4 5">DSM 23241</strain>
    </source>
</reference>
<evidence type="ECO:0000259" key="3">
    <source>
        <dbReference type="PROSITE" id="PS51677"/>
    </source>
</evidence>
<dbReference type="PANTHER" id="PTHR10587">
    <property type="entry name" value="GLYCOSYL TRANSFERASE-RELATED"/>
    <property type="match status" value="1"/>
</dbReference>
<evidence type="ECO:0000256" key="1">
    <source>
        <dbReference type="ARBA" id="ARBA00022723"/>
    </source>
</evidence>
<comment type="caution">
    <text evidence="4">The sequence shown here is derived from an EMBL/GenBank/DDBJ whole genome shotgun (WGS) entry which is preliminary data.</text>
</comment>
<proteinExistence type="predicted"/>
<dbReference type="PROSITE" id="PS51677">
    <property type="entry name" value="NODB"/>
    <property type="match status" value="1"/>
</dbReference>
<evidence type="ECO:0000256" key="2">
    <source>
        <dbReference type="ARBA" id="ARBA00022801"/>
    </source>
</evidence>
<dbReference type="PANTHER" id="PTHR10587:SF133">
    <property type="entry name" value="CHITIN DEACETYLASE 1-RELATED"/>
    <property type="match status" value="1"/>
</dbReference>
<dbReference type="Gene3D" id="3.20.20.370">
    <property type="entry name" value="Glycoside hydrolase/deacetylase"/>
    <property type="match status" value="1"/>
</dbReference>
<keyword evidence="5" id="KW-1185">Reference proteome</keyword>
<dbReference type="GO" id="GO:0016020">
    <property type="term" value="C:membrane"/>
    <property type="evidence" value="ECO:0007669"/>
    <property type="project" value="TreeGrafter"/>
</dbReference>
<evidence type="ECO:0000313" key="4">
    <source>
        <dbReference type="EMBL" id="PZX64639.1"/>
    </source>
</evidence>
<dbReference type="GO" id="GO:0046872">
    <property type="term" value="F:metal ion binding"/>
    <property type="evidence" value="ECO:0007669"/>
    <property type="project" value="UniProtKB-KW"/>
</dbReference>
<dbReference type="GO" id="GO:0005975">
    <property type="term" value="P:carbohydrate metabolic process"/>
    <property type="evidence" value="ECO:0007669"/>
    <property type="project" value="InterPro"/>
</dbReference>
<organism evidence="4 5">
    <name type="scientific">Hydrotalea sandarakina</name>
    <dbReference type="NCBI Taxonomy" id="1004304"/>
    <lineage>
        <taxon>Bacteria</taxon>
        <taxon>Pseudomonadati</taxon>
        <taxon>Bacteroidota</taxon>
        <taxon>Chitinophagia</taxon>
        <taxon>Chitinophagales</taxon>
        <taxon>Chitinophagaceae</taxon>
        <taxon>Hydrotalea</taxon>
    </lineage>
</organism>